<organism evidence="3 4">
    <name type="scientific">Lactarius akahatsu</name>
    <dbReference type="NCBI Taxonomy" id="416441"/>
    <lineage>
        <taxon>Eukaryota</taxon>
        <taxon>Fungi</taxon>
        <taxon>Dikarya</taxon>
        <taxon>Basidiomycota</taxon>
        <taxon>Agaricomycotina</taxon>
        <taxon>Agaricomycetes</taxon>
        <taxon>Russulales</taxon>
        <taxon>Russulaceae</taxon>
        <taxon>Lactarius</taxon>
    </lineage>
</organism>
<proteinExistence type="predicted"/>
<dbReference type="PANTHER" id="PTHR35192:SF2">
    <property type="entry name" value="APPLE DOMAIN-CONTAINING PROTEIN"/>
    <property type="match status" value="1"/>
</dbReference>
<feature type="chain" id="PRO_5042179561" description="Protein CPL1-like domain-containing protein" evidence="1">
    <location>
        <begin position="19"/>
        <end position="287"/>
    </location>
</feature>
<gene>
    <name evidence="3" type="ORF">EDB92DRAFT_1818040</name>
</gene>
<name>A0AAD4LG19_9AGAM</name>
<dbReference type="EMBL" id="JAKELL010000049">
    <property type="protein sequence ID" value="KAH8987195.1"/>
    <property type="molecule type" value="Genomic_DNA"/>
</dbReference>
<keyword evidence="1" id="KW-0732">Signal</keyword>
<evidence type="ECO:0000313" key="4">
    <source>
        <dbReference type="Proteomes" id="UP001201163"/>
    </source>
</evidence>
<sequence length="287" mass="30099">MRLFRALPVLSLLVGARASSLQSREPDAHPLDARDLLDVCASVNAELVVPDLLGVLTAVGVVDVCLCLSALPLFLETNVIALLAVDIAGEKVVTDILANLILGKAPQSHCNYPAHSVPACIDGNPCRFRGTQPRALAAHPTWSATASAWLPARVPLATRSPKDAGSAPGSCKEMGRGWDACGVFGGGARAWECVDTAHDLESCGGCVLPLTPYSPIGQDCTAIPGVADVACHSGECMVRRCLPGYVVSDDGTSCRSKHSHSHSHVASPEEDGEYAEAVHYGLEHRPL</sequence>
<dbReference type="InterPro" id="IPR048661">
    <property type="entry name" value="CPL1-like"/>
</dbReference>
<evidence type="ECO:0000259" key="2">
    <source>
        <dbReference type="Pfam" id="PF21671"/>
    </source>
</evidence>
<feature type="signal peptide" evidence="1">
    <location>
        <begin position="1"/>
        <end position="18"/>
    </location>
</feature>
<keyword evidence="4" id="KW-1185">Reference proteome</keyword>
<accession>A0AAD4LG19</accession>
<dbReference type="PANTHER" id="PTHR35192">
    <property type="entry name" value="PROTEIN, PUTATIVE-RELATED"/>
    <property type="match status" value="1"/>
</dbReference>
<dbReference type="Proteomes" id="UP001201163">
    <property type="component" value="Unassembled WGS sequence"/>
</dbReference>
<reference evidence="3" key="1">
    <citation type="submission" date="2022-01" db="EMBL/GenBank/DDBJ databases">
        <title>Comparative genomics reveals a dynamic genome evolution in the ectomycorrhizal milk-cap (Lactarius) mushrooms.</title>
        <authorList>
            <consortium name="DOE Joint Genome Institute"/>
            <person name="Lebreton A."/>
            <person name="Tang N."/>
            <person name="Kuo A."/>
            <person name="LaButti K."/>
            <person name="Drula E."/>
            <person name="Barry K."/>
            <person name="Clum A."/>
            <person name="Lipzen A."/>
            <person name="Mousain D."/>
            <person name="Ng V."/>
            <person name="Wang R."/>
            <person name="Wang X."/>
            <person name="Dai Y."/>
            <person name="Henrissat B."/>
            <person name="Grigoriev I.V."/>
            <person name="Guerin-Laguette A."/>
            <person name="Yu F."/>
            <person name="Martin F.M."/>
        </authorList>
    </citation>
    <scope>NUCLEOTIDE SEQUENCE</scope>
    <source>
        <strain evidence="3">QP</strain>
    </source>
</reference>
<dbReference type="AlphaFoldDB" id="A0AAD4LG19"/>
<comment type="caution">
    <text evidence="3">The sequence shown here is derived from an EMBL/GenBank/DDBJ whole genome shotgun (WGS) entry which is preliminary data.</text>
</comment>
<dbReference type="Pfam" id="PF21671">
    <property type="entry name" value="CPL1-like"/>
    <property type="match status" value="1"/>
</dbReference>
<evidence type="ECO:0000313" key="3">
    <source>
        <dbReference type="EMBL" id="KAH8987195.1"/>
    </source>
</evidence>
<protein>
    <recommendedName>
        <fullName evidence="2">Protein CPL1-like domain-containing protein</fullName>
    </recommendedName>
</protein>
<feature type="domain" description="Protein CPL1-like" evidence="2">
    <location>
        <begin position="191"/>
        <end position="254"/>
    </location>
</feature>
<evidence type="ECO:0000256" key="1">
    <source>
        <dbReference type="SAM" id="SignalP"/>
    </source>
</evidence>
<dbReference type="InterPro" id="IPR038955">
    <property type="entry name" value="PriA/CPL1_fungi"/>
</dbReference>